<proteinExistence type="predicted"/>
<gene>
    <name evidence="2" type="ORF">DFP72DRAFT_461221</name>
</gene>
<protein>
    <submittedName>
        <fullName evidence="2">Uncharacterized protein</fullName>
    </submittedName>
</protein>
<accession>A0A8H6HU90</accession>
<evidence type="ECO:0000313" key="3">
    <source>
        <dbReference type="Proteomes" id="UP000521943"/>
    </source>
</evidence>
<evidence type="ECO:0000256" key="1">
    <source>
        <dbReference type="SAM" id="MobiDB-lite"/>
    </source>
</evidence>
<keyword evidence="3" id="KW-1185">Reference proteome</keyword>
<feature type="compositionally biased region" description="Acidic residues" evidence="1">
    <location>
        <begin position="172"/>
        <end position="206"/>
    </location>
</feature>
<evidence type="ECO:0000313" key="2">
    <source>
        <dbReference type="EMBL" id="KAF6751958.1"/>
    </source>
</evidence>
<name>A0A8H6HU90_9AGAR</name>
<comment type="caution">
    <text evidence="2">The sequence shown here is derived from an EMBL/GenBank/DDBJ whole genome shotgun (WGS) entry which is preliminary data.</text>
</comment>
<organism evidence="2 3">
    <name type="scientific">Ephemerocybe angulata</name>
    <dbReference type="NCBI Taxonomy" id="980116"/>
    <lineage>
        <taxon>Eukaryota</taxon>
        <taxon>Fungi</taxon>
        <taxon>Dikarya</taxon>
        <taxon>Basidiomycota</taxon>
        <taxon>Agaricomycotina</taxon>
        <taxon>Agaricomycetes</taxon>
        <taxon>Agaricomycetidae</taxon>
        <taxon>Agaricales</taxon>
        <taxon>Agaricineae</taxon>
        <taxon>Psathyrellaceae</taxon>
        <taxon>Ephemerocybe</taxon>
    </lineage>
</organism>
<dbReference type="EMBL" id="JACGCI010000046">
    <property type="protein sequence ID" value="KAF6751958.1"/>
    <property type="molecule type" value="Genomic_DNA"/>
</dbReference>
<feature type="region of interest" description="Disordered" evidence="1">
    <location>
        <begin position="166"/>
        <end position="206"/>
    </location>
</feature>
<dbReference type="Proteomes" id="UP000521943">
    <property type="component" value="Unassembled WGS sequence"/>
</dbReference>
<reference evidence="2 3" key="1">
    <citation type="submission" date="2020-07" db="EMBL/GenBank/DDBJ databases">
        <title>Comparative genomics of pyrophilous fungi reveals a link between fire events and developmental genes.</title>
        <authorList>
            <consortium name="DOE Joint Genome Institute"/>
            <person name="Steindorff A.S."/>
            <person name="Carver A."/>
            <person name="Calhoun S."/>
            <person name="Stillman K."/>
            <person name="Liu H."/>
            <person name="Lipzen A."/>
            <person name="Pangilinan J."/>
            <person name="Labutti K."/>
            <person name="Bruns T.D."/>
            <person name="Grigoriev I.V."/>
        </authorList>
    </citation>
    <scope>NUCLEOTIDE SEQUENCE [LARGE SCALE GENOMIC DNA]</scope>
    <source>
        <strain evidence="2 3">CBS 144469</strain>
    </source>
</reference>
<dbReference type="AlphaFoldDB" id="A0A8H6HU90"/>
<sequence length="206" mass="23193">MRRPTKDSFHSGKISLNIKNELLEPSRAKRTAPRVRTSARTRLKKWEKLWSTCSRLDHCIVNASWLRSRILKRFYGGLTDGEYDAEPVELSEEVQSRLDEIDGMVGSLSKSFLNAVNLGIGNWGNGTNSEMAADIVETLGSRAKDEESDLLEEYTVIKSVYRSRWGGRVGSSDEEEEGEEEAEGEEGEGEEEGGGEEEEEEQEEEQ</sequence>